<dbReference type="RefSeq" id="WP_137813834.1">
    <property type="nucleotide sequence ID" value="NZ_BJFL01000009.1"/>
</dbReference>
<dbReference type="CDD" id="cd02966">
    <property type="entry name" value="TlpA_like_family"/>
    <property type="match status" value="1"/>
</dbReference>
<keyword evidence="4" id="KW-1015">Disulfide bond</keyword>
<evidence type="ECO:0000256" key="3">
    <source>
        <dbReference type="ARBA" id="ARBA00022968"/>
    </source>
</evidence>
<keyword evidence="2" id="KW-0201">Cytochrome c-type biogenesis</keyword>
<dbReference type="InterPro" id="IPR036249">
    <property type="entry name" value="Thioredoxin-like_sf"/>
</dbReference>
<comment type="subcellular location">
    <subcellularLocation>
        <location evidence="1">Cell envelope</location>
    </subcellularLocation>
</comment>
<keyword evidence="3" id="KW-0735">Signal-anchor</keyword>
<protein>
    <recommendedName>
        <fullName evidence="7">Thioredoxin domain-containing protein</fullName>
    </recommendedName>
</protein>
<feature type="transmembrane region" description="Helical" evidence="6">
    <location>
        <begin position="7"/>
        <end position="26"/>
    </location>
</feature>
<dbReference type="OrthoDB" id="9796554at2"/>
<dbReference type="GO" id="GO:0030313">
    <property type="term" value="C:cell envelope"/>
    <property type="evidence" value="ECO:0007669"/>
    <property type="project" value="UniProtKB-SubCell"/>
</dbReference>
<evidence type="ECO:0000256" key="1">
    <source>
        <dbReference type="ARBA" id="ARBA00004196"/>
    </source>
</evidence>
<evidence type="ECO:0000313" key="9">
    <source>
        <dbReference type="Proteomes" id="UP000298860"/>
    </source>
</evidence>
<dbReference type="GO" id="GO:0016491">
    <property type="term" value="F:oxidoreductase activity"/>
    <property type="evidence" value="ECO:0007669"/>
    <property type="project" value="InterPro"/>
</dbReference>
<feature type="domain" description="Thioredoxin" evidence="7">
    <location>
        <begin position="65"/>
        <end position="206"/>
    </location>
</feature>
<keyword evidence="6" id="KW-1133">Transmembrane helix</keyword>
<keyword evidence="5" id="KW-0676">Redox-active center</keyword>
<dbReference type="SUPFAM" id="SSF52833">
    <property type="entry name" value="Thioredoxin-like"/>
    <property type="match status" value="1"/>
</dbReference>
<accession>A0A4D4J5H8</accession>
<evidence type="ECO:0000256" key="4">
    <source>
        <dbReference type="ARBA" id="ARBA00023157"/>
    </source>
</evidence>
<dbReference type="AlphaFoldDB" id="A0A4D4J5H8"/>
<dbReference type="Proteomes" id="UP000298860">
    <property type="component" value="Unassembled WGS sequence"/>
</dbReference>
<dbReference type="Gene3D" id="3.40.30.10">
    <property type="entry name" value="Glutaredoxin"/>
    <property type="match status" value="1"/>
</dbReference>
<reference evidence="9" key="1">
    <citation type="submission" date="2019-04" db="EMBL/GenBank/DDBJ databases">
        <title>Draft genome sequence of Pseudonocardiaceae bacterium SL3-2-4.</title>
        <authorList>
            <person name="Ningsih F."/>
            <person name="Yokota A."/>
            <person name="Sakai Y."/>
            <person name="Nanatani K."/>
            <person name="Yabe S."/>
            <person name="Oetari A."/>
            <person name="Sjamsuridzal W."/>
        </authorList>
    </citation>
    <scope>NUCLEOTIDE SEQUENCE [LARGE SCALE GENOMIC DNA]</scope>
    <source>
        <strain evidence="9">SL3-2-4</strain>
    </source>
</reference>
<dbReference type="PROSITE" id="PS51352">
    <property type="entry name" value="THIOREDOXIN_2"/>
    <property type="match status" value="1"/>
</dbReference>
<dbReference type="GO" id="GO:0017004">
    <property type="term" value="P:cytochrome complex assembly"/>
    <property type="evidence" value="ECO:0007669"/>
    <property type="project" value="UniProtKB-KW"/>
</dbReference>
<dbReference type="EMBL" id="BJFL01000009">
    <property type="protein sequence ID" value="GDY30724.1"/>
    <property type="molecule type" value="Genomic_DNA"/>
</dbReference>
<evidence type="ECO:0000256" key="2">
    <source>
        <dbReference type="ARBA" id="ARBA00022748"/>
    </source>
</evidence>
<comment type="caution">
    <text evidence="8">The sequence shown here is derived from an EMBL/GenBank/DDBJ whole genome shotgun (WGS) entry which is preliminary data.</text>
</comment>
<evidence type="ECO:0000256" key="6">
    <source>
        <dbReference type="SAM" id="Phobius"/>
    </source>
</evidence>
<dbReference type="InterPro" id="IPR050553">
    <property type="entry name" value="Thioredoxin_ResA/DsbE_sf"/>
</dbReference>
<dbReference type="InterPro" id="IPR000866">
    <property type="entry name" value="AhpC/TSA"/>
</dbReference>
<name>A0A4D4J5H8_9PSEU</name>
<evidence type="ECO:0000256" key="5">
    <source>
        <dbReference type="ARBA" id="ARBA00023284"/>
    </source>
</evidence>
<keyword evidence="9" id="KW-1185">Reference proteome</keyword>
<dbReference type="PANTHER" id="PTHR42852:SF6">
    <property type="entry name" value="THIOL:DISULFIDE INTERCHANGE PROTEIN DSBE"/>
    <property type="match status" value="1"/>
</dbReference>
<keyword evidence="6" id="KW-0472">Membrane</keyword>
<sequence>MSSRARWALVAAVVVVAAAVALWPWLHRGGGGTAIPPAPTAPSVDTAPLRAAAALRPCPRPAPGAQTGGPLRDATGTCLATGDPVDLGAALAGHPALVNVWASWCQPCREELPALQAYADQPGTVPVVTVQVQSTPADGLKLLTDLGVHLPTVADSSGAVGRALRLPSYLPVSYVVRPDGSVEQVRPPTPFGSPDQVRQAVSRYLGVAP</sequence>
<organism evidence="8 9">
    <name type="scientific">Gandjariella thermophila</name>
    <dbReference type="NCBI Taxonomy" id="1931992"/>
    <lineage>
        <taxon>Bacteria</taxon>
        <taxon>Bacillati</taxon>
        <taxon>Actinomycetota</taxon>
        <taxon>Actinomycetes</taxon>
        <taxon>Pseudonocardiales</taxon>
        <taxon>Pseudonocardiaceae</taxon>
        <taxon>Gandjariella</taxon>
    </lineage>
</organism>
<dbReference type="Pfam" id="PF00578">
    <property type="entry name" value="AhpC-TSA"/>
    <property type="match status" value="1"/>
</dbReference>
<keyword evidence="6" id="KW-0812">Transmembrane</keyword>
<gene>
    <name evidence="8" type="ORF">GTS_23570</name>
</gene>
<dbReference type="GO" id="GO:0016209">
    <property type="term" value="F:antioxidant activity"/>
    <property type="evidence" value="ECO:0007669"/>
    <property type="project" value="InterPro"/>
</dbReference>
<proteinExistence type="predicted"/>
<dbReference type="PANTHER" id="PTHR42852">
    <property type="entry name" value="THIOL:DISULFIDE INTERCHANGE PROTEIN DSBE"/>
    <property type="match status" value="1"/>
</dbReference>
<evidence type="ECO:0000259" key="7">
    <source>
        <dbReference type="PROSITE" id="PS51352"/>
    </source>
</evidence>
<dbReference type="InterPro" id="IPR013766">
    <property type="entry name" value="Thioredoxin_domain"/>
</dbReference>
<evidence type="ECO:0000313" key="8">
    <source>
        <dbReference type="EMBL" id="GDY30724.1"/>
    </source>
</evidence>